<keyword evidence="2" id="KW-1185">Reference proteome</keyword>
<accession>A0ABD3HXJ5</accession>
<evidence type="ECO:0000313" key="2">
    <source>
        <dbReference type="Proteomes" id="UP001633002"/>
    </source>
</evidence>
<name>A0ABD3HXJ5_9MARC</name>
<reference evidence="1 2" key="1">
    <citation type="submission" date="2024-09" db="EMBL/GenBank/DDBJ databases">
        <title>Chromosome-scale assembly of Riccia sorocarpa.</title>
        <authorList>
            <person name="Paukszto L."/>
        </authorList>
    </citation>
    <scope>NUCLEOTIDE SEQUENCE [LARGE SCALE GENOMIC DNA]</scope>
    <source>
        <strain evidence="1">LP-2024</strain>
        <tissue evidence="1">Aerial parts of the thallus</tissue>
    </source>
</reference>
<protein>
    <submittedName>
        <fullName evidence="1">Uncharacterized protein</fullName>
    </submittedName>
</protein>
<dbReference type="AlphaFoldDB" id="A0ABD3HXJ5"/>
<organism evidence="1 2">
    <name type="scientific">Riccia sorocarpa</name>
    <dbReference type="NCBI Taxonomy" id="122646"/>
    <lineage>
        <taxon>Eukaryota</taxon>
        <taxon>Viridiplantae</taxon>
        <taxon>Streptophyta</taxon>
        <taxon>Embryophyta</taxon>
        <taxon>Marchantiophyta</taxon>
        <taxon>Marchantiopsida</taxon>
        <taxon>Marchantiidae</taxon>
        <taxon>Marchantiales</taxon>
        <taxon>Ricciaceae</taxon>
        <taxon>Riccia</taxon>
    </lineage>
</organism>
<dbReference type="EMBL" id="JBJQOH010000002">
    <property type="protein sequence ID" value="KAL3696113.1"/>
    <property type="molecule type" value="Genomic_DNA"/>
</dbReference>
<sequence length="808" mass="88489">MLMDLQMPVVVERCVDAAPCFALRNLSKLLWLQHALALSRVGCFSVPHLSLLNWQSDVALISVRMAQLSLVQASASMASFTGVNFSLLTVQVTGAQGGLINMAGGDRDQAVRAFQSTLQSGGYGRLKSSLECIDSLIFNFGGSQTASGNREHLGICEPVLKSLVVRGKFVGFGRFSKPVTVVQYSPPDNLRKTTRRILAVSALWVEVFGAHGLGDFITECVKRVVGVPNELLEELSRACSSLADDLNKSGLGIFHNEQELSKLLGDEVKSILQEDSSWTQPTKYELSDLLWALCIDADSPGGEYDTNDALVWFTYSILEAEFSESFPFKLLYKPDKNRIQVKSLPSFPGSPGASSFKSEPWLVPCTFDDFWDLMYIHNRPLIGNSSIGELSYQEKVKSMLEMLMEHTSMSPTASEDKGLCSNLSFDTACVEIRDKMLYRATEKACRSALHPELADIAARVALSVNFTSEELKLVEAVERGFSVMPMTSGGGYDPEEDISRSVDFKKRTMALLMLQTIVKKSVQHELHDGLQLFTPAMYATIEDLRSILLALLDRGLTIQLWRTILASAWFIGGKDIQYKVNNMRSDIKDCVGVMGPRATVLIGGLLKGSDDVEANNKLWICNGPVPDLPATSSGLILIDSAFESMRGHLLPKTFEMDVTPAPPDTSAPVLDLGPSYSSDLNKIRSSIRVDGFSIGYFSPVVAMSHMFTCAAPCSCTSRRGMNQDGSSGVYKGWPVKMSDVVDRPGFLRFSVGGGTATKLLLMTEGNQTWRFCLAGVYDKPIISLGCARCVEEKIVGLGVSQYKPVIIL</sequence>
<proteinExistence type="predicted"/>
<dbReference type="Proteomes" id="UP001633002">
    <property type="component" value="Unassembled WGS sequence"/>
</dbReference>
<evidence type="ECO:0000313" key="1">
    <source>
        <dbReference type="EMBL" id="KAL3696113.1"/>
    </source>
</evidence>
<comment type="caution">
    <text evidence="1">The sequence shown here is derived from an EMBL/GenBank/DDBJ whole genome shotgun (WGS) entry which is preliminary data.</text>
</comment>
<gene>
    <name evidence="1" type="ORF">R1sor_010189</name>
</gene>